<keyword evidence="3" id="KW-1185">Reference proteome</keyword>
<organism evidence="2 3">
    <name type="scientific">Meripilus lineatus</name>
    <dbReference type="NCBI Taxonomy" id="2056292"/>
    <lineage>
        <taxon>Eukaryota</taxon>
        <taxon>Fungi</taxon>
        <taxon>Dikarya</taxon>
        <taxon>Basidiomycota</taxon>
        <taxon>Agaricomycotina</taxon>
        <taxon>Agaricomycetes</taxon>
        <taxon>Polyporales</taxon>
        <taxon>Meripilaceae</taxon>
        <taxon>Meripilus</taxon>
    </lineage>
</organism>
<evidence type="ECO:0000313" key="3">
    <source>
        <dbReference type="Proteomes" id="UP001212997"/>
    </source>
</evidence>
<feature type="region of interest" description="Disordered" evidence="1">
    <location>
        <begin position="1"/>
        <end position="22"/>
    </location>
</feature>
<accession>A0AAD5V9N3</accession>
<evidence type="ECO:0000313" key="2">
    <source>
        <dbReference type="EMBL" id="KAJ3490052.1"/>
    </source>
</evidence>
<dbReference type="GO" id="GO:0003676">
    <property type="term" value="F:nucleic acid binding"/>
    <property type="evidence" value="ECO:0007669"/>
    <property type="project" value="InterPro"/>
</dbReference>
<dbReference type="Proteomes" id="UP001212997">
    <property type="component" value="Unassembled WGS sequence"/>
</dbReference>
<comment type="caution">
    <text evidence="2">The sequence shown here is derived from an EMBL/GenBank/DDBJ whole genome shotgun (WGS) entry which is preliminary data.</text>
</comment>
<dbReference type="SUPFAM" id="SSF53098">
    <property type="entry name" value="Ribonuclease H-like"/>
    <property type="match status" value="1"/>
</dbReference>
<dbReference type="Gene3D" id="3.30.420.10">
    <property type="entry name" value="Ribonuclease H-like superfamily/Ribonuclease H"/>
    <property type="match status" value="1"/>
</dbReference>
<dbReference type="InterPro" id="IPR036397">
    <property type="entry name" value="RNaseH_sf"/>
</dbReference>
<dbReference type="AlphaFoldDB" id="A0AAD5V9N3"/>
<gene>
    <name evidence="2" type="ORF">NLI96_g1722</name>
</gene>
<name>A0AAD5V9N3_9APHY</name>
<evidence type="ECO:0000256" key="1">
    <source>
        <dbReference type="SAM" id="MobiDB-lite"/>
    </source>
</evidence>
<reference evidence="2" key="1">
    <citation type="submission" date="2022-07" db="EMBL/GenBank/DDBJ databases">
        <title>Genome Sequence of Physisporinus lineatus.</title>
        <authorList>
            <person name="Buettner E."/>
        </authorList>
    </citation>
    <scope>NUCLEOTIDE SEQUENCE</scope>
    <source>
        <strain evidence="2">VT162</strain>
    </source>
</reference>
<proteinExistence type="predicted"/>
<sequence length="203" mass="22388">MKVKAKPTTMTRKETKPKSISEAAKPRTTLDIYVDASNWGIGLVVENYYASWKFCALMDINCAELLAIEMALRFLLASGANYFKPCSPDHPTPSITIHSDSHAAVVVFNGGKTNVKEMQETHARIEVLVEHLRCMISKLCASKERKAEVRIEVKEIRSGENVADPASKGKFCSQRLQGKQLIKAAEVPLRLVDTLQVAPSASS</sequence>
<dbReference type="InterPro" id="IPR012337">
    <property type="entry name" value="RNaseH-like_sf"/>
</dbReference>
<protein>
    <submittedName>
        <fullName evidence="2">Uncharacterized protein</fullName>
    </submittedName>
</protein>
<dbReference type="EMBL" id="JANAWD010000034">
    <property type="protein sequence ID" value="KAJ3490052.1"/>
    <property type="molecule type" value="Genomic_DNA"/>
</dbReference>